<dbReference type="Pfam" id="PF17917">
    <property type="entry name" value="RT_RNaseH"/>
    <property type="match status" value="1"/>
</dbReference>
<dbReference type="GO" id="GO:0003964">
    <property type="term" value="F:RNA-directed DNA polymerase activity"/>
    <property type="evidence" value="ECO:0007669"/>
    <property type="project" value="UniProtKB-KW"/>
</dbReference>
<dbReference type="EMBL" id="LBMM01012473">
    <property type="protein sequence ID" value="KMQ86209.1"/>
    <property type="molecule type" value="Genomic_DNA"/>
</dbReference>
<reference evidence="10 11" key="1">
    <citation type="submission" date="2015-04" db="EMBL/GenBank/DDBJ databases">
        <title>Lasius niger genome sequencing.</title>
        <authorList>
            <person name="Konorov E.A."/>
            <person name="Nikitin M.A."/>
            <person name="Kirill M.V."/>
            <person name="Chang P."/>
        </authorList>
    </citation>
    <scope>NUCLEOTIDE SEQUENCE [LARGE SCALE GENOMIC DNA]</scope>
    <source>
        <tissue evidence="10">Whole</tissue>
    </source>
</reference>
<dbReference type="PANTHER" id="PTHR37984">
    <property type="entry name" value="PROTEIN CBG26694"/>
    <property type="match status" value="1"/>
</dbReference>
<evidence type="ECO:0000256" key="1">
    <source>
        <dbReference type="ARBA" id="ARBA00012493"/>
    </source>
</evidence>
<evidence type="ECO:0000256" key="6">
    <source>
        <dbReference type="ARBA" id="ARBA00022801"/>
    </source>
</evidence>
<gene>
    <name evidence="10" type="ORF">RF55_14879</name>
</gene>
<evidence type="ECO:0000313" key="10">
    <source>
        <dbReference type="EMBL" id="KMQ86209.1"/>
    </source>
</evidence>
<dbReference type="AlphaFoldDB" id="A0A0J7K7I0"/>
<dbReference type="Pfam" id="PF17921">
    <property type="entry name" value="Integrase_H2C2"/>
    <property type="match status" value="1"/>
</dbReference>
<keyword evidence="2" id="KW-0808">Transferase</keyword>
<dbReference type="STRING" id="67767.A0A0J7K7I0"/>
<evidence type="ECO:0000256" key="7">
    <source>
        <dbReference type="ARBA" id="ARBA00022918"/>
    </source>
</evidence>
<dbReference type="Proteomes" id="UP000036403">
    <property type="component" value="Unassembled WGS sequence"/>
</dbReference>
<keyword evidence="5 10" id="KW-0255">Endonuclease</keyword>
<accession>A0A0J7K7I0</accession>
<evidence type="ECO:0000313" key="11">
    <source>
        <dbReference type="Proteomes" id="UP000036403"/>
    </source>
</evidence>
<evidence type="ECO:0000256" key="4">
    <source>
        <dbReference type="ARBA" id="ARBA00022722"/>
    </source>
</evidence>
<evidence type="ECO:0000256" key="2">
    <source>
        <dbReference type="ARBA" id="ARBA00022679"/>
    </source>
</evidence>
<comment type="caution">
    <text evidence="10">The sequence shown here is derived from an EMBL/GenBank/DDBJ whole genome shotgun (WGS) entry which is preliminary data.</text>
</comment>
<protein>
    <recommendedName>
        <fullName evidence="1">RNA-directed DNA polymerase</fullName>
        <ecNumber evidence="1">2.7.7.49</ecNumber>
    </recommendedName>
</protein>
<organism evidence="10 11">
    <name type="scientific">Lasius niger</name>
    <name type="common">Black garden ant</name>
    <dbReference type="NCBI Taxonomy" id="67767"/>
    <lineage>
        <taxon>Eukaryota</taxon>
        <taxon>Metazoa</taxon>
        <taxon>Ecdysozoa</taxon>
        <taxon>Arthropoda</taxon>
        <taxon>Hexapoda</taxon>
        <taxon>Insecta</taxon>
        <taxon>Pterygota</taxon>
        <taxon>Neoptera</taxon>
        <taxon>Endopterygota</taxon>
        <taxon>Hymenoptera</taxon>
        <taxon>Apocrita</taxon>
        <taxon>Aculeata</taxon>
        <taxon>Formicoidea</taxon>
        <taxon>Formicidae</taxon>
        <taxon>Formicinae</taxon>
        <taxon>Lasius</taxon>
        <taxon>Lasius</taxon>
    </lineage>
</organism>
<dbReference type="InterPro" id="IPR041373">
    <property type="entry name" value="RT_RNaseH"/>
</dbReference>
<dbReference type="InterPro" id="IPR050951">
    <property type="entry name" value="Retrovirus_Pol_polyprotein"/>
</dbReference>
<feature type="domain" description="Reverse transcriptase RNase H-like" evidence="8">
    <location>
        <begin position="4"/>
        <end position="40"/>
    </location>
</feature>
<feature type="domain" description="Integrase zinc-binding" evidence="9">
    <location>
        <begin position="92"/>
        <end position="145"/>
    </location>
</feature>
<dbReference type="OrthoDB" id="7555456at2759"/>
<keyword evidence="3" id="KW-0548">Nucleotidyltransferase</keyword>
<keyword evidence="6" id="KW-0378">Hydrolase</keyword>
<dbReference type="Gene3D" id="1.10.340.70">
    <property type="match status" value="1"/>
</dbReference>
<keyword evidence="11" id="KW-1185">Reference proteome</keyword>
<dbReference type="PaxDb" id="67767-A0A0J7K7I0"/>
<dbReference type="FunFam" id="1.10.340.70:FF:000001">
    <property type="entry name" value="Retrovirus-related Pol polyprotein from transposon gypsy-like Protein"/>
    <property type="match status" value="1"/>
</dbReference>
<sequence length="146" mass="17372">MSTEHTKFKIITDHKPLIWLFNVTDPGSRLICWRLKLEEYDYEIHKAGRANANADALGRHVIQDANEIKKKEEVFKIEDNEIADDTQKIYTEEEKQQILYEYHDAPTGGHQRIERTIRRIRLNHHWPGIIKDVERYISKCESCQKK</sequence>
<dbReference type="GO" id="GO:0004519">
    <property type="term" value="F:endonuclease activity"/>
    <property type="evidence" value="ECO:0007669"/>
    <property type="project" value="UniProtKB-KW"/>
</dbReference>
<dbReference type="GO" id="GO:0016787">
    <property type="term" value="F:hydrolase activity"/>
    <property type="evidence" value="ECO:0007669"/>
    <property type="project" value="UniProtKB-KW"/>
</dbReference>
<name>A0A0J7K7I0_LASNI</name>
<dbReference type="EC" id="2.7.7.49" evidence="1"/>
<evidence type="ECO:0000259" key="9">
    <source>
        <dbReference type="Pfam" id="PF17921"/>
    </source>
</evidence>
<keyword evidence="7" id="KW-0695">RNA-directed DNA polymerase</keyword>
<proteinExistence type="predicted"/>
<evidence type="ECO:0000259" key="8">
    <source>
        <dbReference type="Pfam" id="PF17917"/>
    </source>
</evidence>
<evidence type="ECO:0000256" key="5">
    <source>
        <dbReference type="ARBA" id="ARBA00022759"/>
    </source>
</evidence>
<evidence type="ECO:0000256" key="3">
    <source>
        <dbReference type="ARBA" id="ARBA00022695"/>
    </source>
</evidence>
<keyword evidence="4" id="KW-0540">Nuclease</keyword>
<dbReference type="PANTHER" id="PTHR37984:SF5">
    <property type="entry name" value="PROTEIN NYNRIN-LIKE"/>
    <property type="match status" value="1"/>
</dbReference>
<dbReference type="InterPro" id="IPR041588">
    <property type="entry name" value="Integrase_H2C2"/>
</dbReference>